<comment type="caution">
    <text evidence="2">The sequence shown here is derived from an EMBL/GenBank/DDBJ whole genome shotgun (WGS) entry which is preliminary data.</text>
</comment>
<evidence type="ECO:0000313" key="3">
    <source>
        <dbReference type="Proteomes" id="UP001642483"/>
    </source>
</evidence>
<keyword evidence="1" id="KW-0812">Transmembrane</keyword>
<evidence type="ECO:0008006" key="4">
    <source>
        <dbReference type="Google" id="ProtNLM"/>
    </source>
</evidence>
<sequence length="101" mass="11975">MPESDIQKTINRLWAGLIGFIILCLLAIFIHFYCKSSRVCKSCKPRMSCEKDERISTRTYFASDFKRESFKPRFKNKFFSSYAPMNNVSFETKSCNNEFWI</sequence>
<evidence type="ECO:0000313" key="2">
    <source>
        <dbReference type="EMBL" id="CAK8688726.1"/>
    </source>
</evidence>
<reference evidence="2 3" key="1">
    <citation type="submission" date="2024-02" db="EMBL/GenBank/DDBJ databases">
        <authorList>
            <person name="Daric V."/>
            <person name="Darras S."/>
        </authorList>
    </citation>
    <scope>NUCLEOTIDE SEQUENCE [LARGE SCALE GENOMIC DNA]</scope>
</reference>
<accession>A0ABP0GD07</accession>
<proteinExistence type="predicted"/>
<protein>
    <recommendedName>
        <fullName evidence="4">ATP synthase F0 subunit 8</fullName>
    </recommendedName>
</protein>
<keyword evidence="3" id="KW-1185">Reference proteome</keyword>
<keyword evidence="1" id="KW-0472">Membrane</keyword>
<evidence type="ECO:0000256" key="1">
    <source>
        <dbReference type="SAM" id="Phobius"/>
    </source>
</evidence>
<dbReference type="Proteomes" id="UP001642483">
    <property type="component" value="Unassembled WGS sequence"/>
</dbReference>
<organism evidence="2 3">
    <name type="scientific">Clavelina lepadiformis</name>
    <name type="common">Light-bulb sea squirt</name>
    <name type="synonym">Ascidia lepadiformis</name>
    <dbReference type="NCBI Taxonomy" id="159417"/>
    <lineage>
        <taxon>Eukaryota</taxon>
        <taxon>Metazoa</taxon>
        <taxon>Chordata</taxon>
        <taxon>Tunicata</taxon>
        <taxon>Ascidiacea</taxon>
        <taxon>Aplousobranchia</taxon>
        <taxon>Clavelinidae</taxon>
        <taxon>Clavelina</taxon>
    </lineage>
</organism>
<feature type="transmembrane region" description="Helical" evidence="1">
    <location>
        <begin position="12"/>
        <end position="33"/>
    </location>
</feature>
<name>A0ABP0GD07_CLALP</name>
<gene>
    <name evidence="2" type="ORF">CVLEPA_LOCUS20710</name>
</gene>
<keyword evidence="1" id="KW-1133">Transmembrane helix</keyword>
<dbReference type="EMBL" id="CAWYQH010000108">
    <property type="protein sequence ID" value="CAK8688726.1"/>
    <property type="molecule type" value="Genomic_DNA"/>
</dbReference>